<dbReference type="RefSeq" id="WP_344724210.1">
    <property type="nucleotide sequence ID" value="NZ_BAAAUS010000024.1"/>
</dbReference>
<evidence type="ECO:0008006" key="3">
    <source>
        <dbReference type="Google" id="ProtNLM"/>
    </source>
</evidence>
<protein>
    <recommendedName>
        <fullName evidence="3">PE domain-containing protein</fullName>
    </recommendedName>
</protein>
<dbReference type="Proteomes" id="UP001597114">
    <property type="component" value="Unassembled WGS sequence"/>
</dbReference>
<reference evidence="2" key="1">
    <citation type="journal article" date="2019" name="Int. J. Syst. Evol. Microbiol.">
        <title>The Global Catalogue of Microorganisms (GCM) 10K type strain sequencing project: providing services to taxonomists for standard genome sequencing and annotation.</title>
        <authorList>
            <consortium name="The Broad Institute Genomics Platform"/>
            <consortium name="The Broad Institute Genome Sequencing Center for Infectious Disease"/>
            <person name="Wu L."/>
            <person name="Ma J."/>
        </authorList>
    </citation>
    <scope>NUCLEOTIDE SEQUENCE [LARGE SCALE GENOMIC DNA]</scope>
    <source>
        <strain evidence="2">CCM 7043</strain>
    </source>
</reference>
<proteinExistence type="predicted"/>
<name>A0ABW4F8V7_9PSEU</name>
<keyword evidence="2" id="KW-1185">Reference proteome</keyword>
<organism evidence="1 2">
    <name type="scientific">Pseudonocardia yunnanensis</name>
    <dbReference type="NCBI Taxonomy" id="58107"/>
    <lineage>
        <taxon>Bacteria</taxon>
        <taxon>Bacillati</taxon>
        <taxon>Actinomycetota</taxon>
        <taxon>Actinomycetes</taxon>
        <taxon>Pseudonocardiales</taxon>
        <taxon>Pseudonocardiaceae</taxon>
        <taxon>Pseudonocardia</taxon>
    </lineage>
</organism>
<evidence type="ECO:0000313" key="2">
    <source>
        <dbReference type="Proteomes" id="UP001597114"/>
    </source>
</evidence>
<accession>A0ABW4F8V7</accession>
<evidence type="ECO:0000313" key="1">
    <source>
        <dbReference type="EMBL" id="MFD1524048.1"/>
    </source>
</evidence>
<dbReference type="EMBL" id="JBHUCO010000075">
    <property type="protein sequence ID" value="MFD1524048.1"/>
    <property type="molecule type" value="Genomic_DNA"/>
</dbReference>
<comment type="caution">
    <text evidence="1">The sequence shown here is derived from an EMBL/GenBank/DDBJ whole genome shotgun (WGS) entry which is preliminary data.</text>
</comment>
<gene>
    <name evidence="1" type="ORF">ACFSJD_41640</name>
</gene>
<sequence length="110" mass="12458">MPGTTPVTLRLEPHMIPAMRASFEEALSELGQKLLRLQRDGFIPEPWLGDPVSAQVVSYYNTQVMEAAEGPYAALRAYQAEMVKVRDNLQILEEHYRRTEGDNAALWGRV</sequence>